<keyword evidence="3" id="KW-1185">Reference proteome</keyword>
<feature type="region of interest" description="Disordered" evidence="1">
    <location>
        <begin position="1"/>
        <end position="51"/>
    </location>
</feature>
<dbReference type="AlphaFoldDB" id="A0A195EFU8"/>
<reference evidence="2 3" key="1">
    <citation type="submission" date="2015-09" db="EMBL/GenBank/DDBJ databases">
        <title>Trachymyrmex cornetzi WGS genome.</title>
        <authorList>
            <person name="Nygaard S."/>
            <person name="Hu H."/>
            <person name="Boomsma J."/>
            <person name="Zhang G."/>
        </authorList>
    </citation>
    <scope>NUCLEOTIDE SEQUENCE [LARGE SCALE GENOMIC DNA]</scope>
    <source>
        <strain evidence="2">Tcor2-1</strain>
        <tissue evidence="2">Whole body</tissue>
    </source>
</reference>
<dbReference type="EMBL" id="KQ978983">
    <property type="protein sequence ID" value="KYN26742.1"/>
    <property type="molecule type" value="Genomic_DNA"/>
</dbReference>
<feature type="compositionally biased region" description="Basic and acidic residues" evidence="1">
    <location>
        <begin position="36"/>
        <end position="51"/>
    </location>
</feature>
<sequence length="51" mass="5937">MQAHTRARARRRERERRGADMHARAVKLRTSPGGRTLERTDSKPRDIVLRG</sequence>
<proteinExistence type="predicted"/>
<protein>
    <submittedName>
        <fullName evidence="2">Uncharacterized protein</fullName>
    </submittedName>
</protein>
<gene>
    <name evidence="2" type="ORF">ALC57_03783</name>
</gene>
<feature type="compositionally biased region" description="Basic residues" evidence="1">
    <location>
        <begin position="1"/>
        <end position="14"/>
    </location>
</feature>
<accession>A0A195EFU8</accession>
<evidence type="ECO:0000313" key="2">
    <source>
        <dbReference type="EMBL" id="KYN26742.1"/>
    </source>
</evidence>
<evidence type="ECO:0000256" key="1">
    <source>
        <dbReference type="SAM" id="MobiDB-lite"/>
    </source>
</evidence>
<name>A0A195EFU8_9HYME</name>
<dbReference type="Proteomes" id="UP000078492">
    <property type="component" value="Unassembled WGS sequence"/>
</dbReference>
<organism evidence="2 3">
    <name type="scientific">Trachymyrmex cornetzi</name>
    <dbReference type="NCBI Taxonomy" id="471704"/>
    <lineage>
        <taxon>Eukaryota</taxon>
        <taxon>Metazoa</taxon>
        <taxon>Ecdysozoa</taxon>
        <taxon>Arthropoda</taxon>
        <taxon>Hexapoda</taxon>
        <taxon>Insecta</taxon>
        <taxon>Pterygota</taxon>
        <taxon>Neoptera</taxon>
        <taxon>Endopterygota</taxon>
        <taxon>Hymenoptera</taxon>
        <taxon>Apocrita</taxon>
        <taxon>Aculeata</taxon>
        <taxon>Formicoidea</taxon>
        <taxon>Formicidae</taxon>
        <taxon>Myrmicinae</taxon>
        <taxon>Trachymyrmex</taxon>
    </lineage>
</organism>
<evidence type="ECO:0000313" key="3">
    <source>
        <dbReference type="Proteomes" id="UP000078492"/>
    </source>
</evidence>